<dbReference type="AlphaFoldDB" id="A0A2P2IJD2"/>
<sequence>MEMTTRCVASSMLELVGNSFCCDCPIHSDFVVLQGMFMDIKLNAMQHSVATLEKLCKRYLMHKDKNPLISSR</sequence>
<reference evidence="1" key="1">
    <citation type="submission" date="2018-02" db="EMBL/GenBank/DDBJ databases">
        <title>Rhizophora mucronata_Transcriptome.</title>
        <authorList>
            <person name="Meera S.P."/>
            <person name="Sreeshan A."/>
            <person name="Augustine A."/>
        </authorList>
    </citation>
    <scope>NUCLEOTIDE SEQUENCE</scope>
    <source>
        <tissue evidence="1">Leaf</tissue>
    </source>
</reference>
<organism evidence="1">
    <name type="scientific">Rhizophora mucronata</name>
    <name type="common">Asiatic mangrove</name>
    <dbReference type="NCBI Taxonomy" id="61149"/>
    <lineage>
        <taxon>Eukaryota</taxon>
        <taxon>Viridiplantae</taxon>
        <taxon>Streptophyta</taxon>
        <taxon>Embryophyta</taxon>
        <taxon>Tracheophyta</taxon>
        <taxon>Spermatophyta</taxon>
        <taxon>Magnoliopsida</taxon>
        <taxon>eudicotyledons</taxon>
        <taxon>Gunneridae</taxon>
        <taxon>Pentapetalae</taxon>
        <taxon>rosids</taxon>
        <taxon>fabids</taxon>
        <taxon>Malpighiales</taxon>
        <taxon>Rhizophoraceae</taxon>
        <taxon>Rhizophora</taxon>
    </lineage>
</organism>
<protein>
    <submittedName>
        <fullName evidence="1">Uncharacterized protein LOC103334075</fullName>
    </submittedName>
</protein>
<accession>A0A2P2IJD2</accession>
<evidence type="ECO:0000313" key="1">
    <source>
        <dbReference type="EMBL" id="MBW81297.1"/>
    </source>
</evidence>
<dbReference type="EMBL" id="GGEC01000814">
    <property type="protein sequence ID" value="MBW81297.1"/>
    <property type="molecule type" value="Transcribed_RNA"/>
</dbReference>
<proteinExistence type="predicted"/>
<name>A0A2P2IJD2_RHIMU</name>